<reference evidence="3" key="1">
    <citation type="submission" date="2016-06" db="EMBL/GenBank/DDBJ databases">
        <title>Parallel loss of symbiosis genes in relatives of nitrogen-fixing non-legume Parasponia.</title>
        <authorList>
            <person name="Van Velzen R."/>
            <person name="Holmer R."/>
            <person name="Bu F."/>
            <person name="Rutten L."/>
            <person name="Van Zeijl A."/>
            <person name="Liu W."/>
            <person name="Santuari L."/>
            <person name="Cao Q."/>
            <person name="Sharma T."/>
            <person name="Shen D."/>
            <person name="Roswanjaya Y."/>
            <person name="Wardhani T."/>
            <person name="Kalhor M.S."/>
            <person name="Jansen J."/>
            <person name="Van den Hoogen J."/>
            <person name="Gungor B."/>
            <person name="Hartog M."/>
            <person name="Hontelez J."/>
            <person name="Verver J."/>
            <person name="Yang W.-C."/>
            <person name="Schijlen E."/>
            <person name="Repin R."/>
            <person name="Schilthuizen M."/>
            <person name="Schranz E."/>
            <person name="Heidstra R."/>
            <person name="Miyata K."/>
            <person name="Fedorova E."/>
            <person name="Kohlen W."/>
            <person name="Bisseling T."/>
            <person name="Smit S."/>
            <person name="Geurts R."/>
        </authorList>
    </citation>
    <scope>NUCLEOTIDE SEQUENCE [LARGE SCALE GENOMIC DNA]</scope>
    <source>
        <strain evidence="3">cv. RG33-2</strain>
    </source>
</reference>
<accession>A0A2P5BGG3</accession>
<organism evidence="2 3">
    <name type="scientific">Trema orientale</name>
    <name type="common">Charcoal tree</name>
    <name type="synonym">Celtis orientalis</name>
    <dbReference type="NCBI Taxonomy" id="63057"/>
    <lineage>
        <taxon>Eukaryota</taxon>
        <taxon>Viridiplantae</taxon>
        <taxon>Streptophyta</taxon>
        <taxon>Embryophyta</taxon>
        <taxon>Tracheophyta</taxon>
        <taxon>Spermatophyta</taxon>
        <taxon>Magnoliopsida</taxon>
        <taxon>eudicotyledons</taxon>
        <taxon>Gunneridae</taxon>
        <taxon>Pentapetalae</taxon>
        <taxon>rosids</taxon>
        <taxon>fabids</taxon>
        <taxon>Rosales</taxon>
        <taxon>Cannabaceae</taxon>
        <taxon>Trema</taxon>
    </lineage>
</organism>
<proteinExistence type="predicted"/>
<dbReference type="InParanoid" id="A0A2P5BGG3"/>
<evidence type="ECO:0000256" key="1">
    <source>
        <dbReference type="SAM" id="SignalP"/>
    </source>
</evidence>
<dbReference type="EMBL" id="JXTC01000527">
    <property type="protein sequence ID" value="PON47866.1"/>
    <property type="molecule type" value="Genomic_DNA"/>
</dbReference>
<keyword evidence="3" id="KW-1185">Reference proteome</keyword>
<evidence type="ECO:0000313" key="3">
    <source>
        <dbReference type="Proteomes" id="UP000237000"/>
    </source>
</evidence>
<dbReference type="Proteomes" id="UP000237000">
    <property type="component" value="Unassembled WGS sequence"/>
</dbReference>
<feature type="chain" id="PRO_5015128806" description="Secreted protein" evidence="1">
    <location>
        <begin position="18"/>
        <end position="101"/>
    </location>
</feature>
<evidence type="ECO:0008006" key="4">
    <source>
        <dbReference type="Google" id="ProtNLM"/>
    </source>
</evidence>
<feature type="signal peptide" evidence="1">
    <location>
        <begin position="1"/>
        <end position="17"/>
    </location>
</feature>
<dbReference type="AlphaFoldDB" id="A0A2P5BGG3"/>
<comment type="caution">
    <text evidence="2">The sequence shown here is derived from an EMBL/GenBank/DDBJ whole genome shotgun (WGS) entry which is preliminary data.</text>
</comment>
<sequence length="101" mass="10721">MIRGSWLLASGLSGVLGRWKLSILLGRVLHSIWVPGRGAHLGLAKWNYLGDSLHCPVVATQPIGSWGTFLSGVGAPMVTPRESCHAGGELGFVSDSFLSYC</sequence>
<gene>
    <name evidence="2" type="ORF">TorRG33x02_322030</name>
</gene>
<name>A0A2P5BGG3_TREOI</name>
<evidence type="ECO:0000313" key="2">
    <source>
        <dbReference type="EMBL" id="PON47866.1"/>
    </source>
</evidence>
<protein>
    <recommendedName>
        <fullName evidence="4">Secreted protein</fullName>
    </recommendedName>
</protein>
<keyword evidence="1" id="KW-0732">Signal</keyword>
<dbReference type="OrthoDB" id="10506509at2759"/>